<name>T0RC77_SAPDV</name>
<dbReference type="RefSeq" id="XP_008619394.1">
    <property type="nucleotide sequence ID" value="XM_008621172.1"/>
</dbReference>
<protein>
    <recommendedName>
        <fullName evidence="3">DUF4419 domain-containing protein</fullName>
    </recommendedName>
</protein>
<reference evidence="1 2" key="1">
    <citation type="submission" date="2012-04" db="EMBL/GenBank/DDBJ databases">
        <title>The Genome Sequence of Saprolegnia declina VS20.</title>
        <authorList>
            <consortium name="The Broad Institute Genome Sequencing Platform"/>
            <person name="Russ C."/>
            <person name="Nusbaum C."/>
            <person name="Tyler B."/>
            <person name="van West P."/>
            <person name="Dieguez-Uribeondo J."/>
            <person name="de Bruijn I."/>
            <person name="Tripathy S."/>
            <person name="Jiang R."/>
            <person name="Young S.K."/>
            <person name="Zeng Q."/>
            <person name="Gargeya S."/>
            <person name="Fitzgerald M."/>
            <person name="Haas B."/>
            <person name="Abouelleil A."/>
            <person name="Alvarado L."/>
            <person name="Arachchi H.M."/>
            <person name="Berlin A."/>
            <person name="Chapman S.B."/>
            <person name="Goldberg J."/>
            <person name="Griggs A."/>
            <person name="Gujja S."/>
            <person name="Hansen M."/>
            <person name="Howarth C."/>
            <person name="Imamovic A."/>
            <person name="Larimer J."/>
            <person name="McCowen C."/>
            <person name="Montmayeur A."/>
            <person name="Murphy C."/>
            <person name="Neiman D."/>
            <person name="Pearson M."/>
            <person name="Priest M."/>
            <person name="Roberts A."/>
            <person name="Saif S."/>
            <person name="Shea T."/>
            <person name="Sisk P."/>
            <person name="Sykes S."/>
            <person name="Wortman J."/>
            <person name="Nusbaum C."/>
            <person name="Birren B."/>
        </authorList>
    </citation>
    <scope>NUCLEOTIDE SEQUENCE [LARGE SCALE GENOMIC DNA]</scope>
    <source>
        <strain evidence="1 2">VS20</strain>
    </source>
</reference>
<evidence type="ECO:0008006" key="3">
    <source>
        <dbReference type="Google" id="ProtNLM"/>
    </source>
</evidence>
<evidence type="ECO:0000313" key="2">
    <source>
        <dbReference type="Proteomes" id="UP000030762"/>
    </source>
</evidence>
<dbReference type="InParanoid" id="T0RC77"/>
<keyword evidence="2" id="KW-1185">Reference proteome</keyword>
<dbReference type="Proteomes" id="UP000030762">
    <property type="component" value="Unassembled WGS sequence"/>
</dbReference>
<dbReference type="STRING" id="1156394.T0RC77"/>
<dbReference type="eggNOG" id="ENOG502RPX4">
    <property type="taxonomic scope" value="Eukaryota"/>
</dbReference>
<dbReference type="GeneID" id="19955736"/>
<accession>T0RC77</accession>
<dbReference type="VEuPathDB" id="FungiDB:SDRG_15009"/>
<sequence>MCQCTFELTAVVTFAVASVERTRCQGVAVDDDSPVTFLPEFKKGGCKTIVQAGKLGPVVASESGFVRGVMEAYNNHHDLVLRPDDVWLAILTQFGLYVVANADELRHLLVTHDGQKELTIRSNASLWTADFGAFATQWVDLMDDHVVDPSLKHWLLPSFSTTTDHDVIVASVVLMATMKKYFSYKCGFLCGIPHVTLLGTVDDWKAIRNRLDKLAVYGPRMQEWTTLLAPILDQFVASATGDVDVAFWNSICSHHHAGSGTDYISGWLSVFCVFNDKGEWQGDKRTLYEVRIKPDVDLCALKPGDFFSEEVTLPYPLVDSDCIPPGYLTVDVTLDDNGTERKALMFAGHMGYGIGDDKASIAPRASWAIVLKDGEAAPPTDDELFITKILEQFKVASAANFNPEGDAS</sequence>
<evidence type="ECO:0000313" key="1">
    <source>
        <dbReference type="EMBL" id="EQC27207.1"/>
    </source>
</evidence>
<gene>
    <name evidence="1" type="ORF">SDRG_15009</name>
</gene>
<dbReference type="InterPro" id="IPR025533">
    <property type="entry name" value="DUF4419"/>
</dbReference>
<proteinExistence type="predicted"/>
<organism evidence="1 2">
    <name type="scientific">Saprolegnia diclina (strain VS20)</name>
    <dbReference type="NCBI Taxonomy" id="1156394"/>
    <lineage>
        <taxon>Eukaryota</taxon>
        <taxon>Sar</taxon>
        <taxon>Stramenopiles</taxon>
        <taxon>Oomycota</taxon>
        <taxon>Saprolegniomycetes</taxon>
        <taxon>Saprolegniales</taxon>
        <taxon>Saprolegniaceae</taxon>
        <taxon>Saprolegnia</taxon>
    </lineage>
</organism>
<dbReference type="AlphaFoldDB" id="T0RC77"/>
<dbReference type="Pfam" id="PF14388">
    <property type="entry name" value="DUF4419"/>
    <property type="match status" value="1"/>
</dbReference>
<dbReference type="OrthoDB" id="75956at2759"/>
<dbReference type="OMA" id="PRASWAI"/>
<dbReference type="EMBL" id="JH767213">
    <property type="protein sequence ID" value="EQC27207.1"/>
    <property type="molecule type" value="Genomic_DNA"/>
</dbReference>
<dbReference type="PANTHER" id="PTHR31252">
    <property type="entry name" value="DUF4419 DOMAIN-CONTAINING PROTEIN"/>
    <property type="match status" value="1"/>
</dbReference>
<dbReference type="PANTHER" id="PTHR31252:SF11">
    <property type="entry name" value="DUF4419 DOMAIN-CONTAINING PROTEIN"/>
    <property type="match status" value="1"/>
</dbReference>